<dbReference type="WBParaSite" id="L893_g16788.t1">
    <property type="protein sequence ID" value="L893_g16788.t1"/>
    <property type="gene ID" value="L893_g16788"/>
</dbReference>
<evidence type="ECO:0000256" key="2">
    <source>
        <dbReference type="ARBA" id="ARBA00022692"/>
    </source>
</evidence>
<dbReference type="SUPFAM" id="SSF81321">
    <property type="entry name" value="Family A G protein-coupled receptor-like"/>
    <property type="match status" value="1"/>
</dbReference>
<feature type="transmembrane region" description="Helical" evidence="5">
    <location>
        <begin position="127"/>
        <end position="154"/>
    </location>
</feature>
<feature type="transmembrane region" description="Helical" evidence="5">
    <location>
        <begin position="313"/>
        <end position="334"/>
    </location>
</feature>
<feature type="transmembrane region" description="Helical" evidence="5">
    <location>
        <begin position="12"/>
        <end position="32"/>
    </location>
</feature>
<protein>
    <submittedName>
        <fullName evidence="8">G_PROTEIN_RECEP_F1_2 domain-containing protein</fullName>
    </submittedName>
</protein>
<dbReference type="PROSITE" id="PS50262">
    <property type="entry name" value="G_PROTEIN_RECEP_F1_2"/>
    <property type="match status" value="1"/>
</dbReference>
<dbReference type="AlphaFoldDB" id="A0A1I7YIK4"/>
<proteinExistence type="predicted"/>
<organism evidence="7 8">
    <name type="scientific">Steinernema glaseri</name>
    <dbReference type="NCBI Taxonomy" id="37863"/>
    <lineage>
        <taxon>Eukaryota</taxon>
        <taxon>Metazoa</taxon>
        <taxon>Ecdysozoa</taxon>
        <taxon>Nematoda</taxon>
        <taxon>Chromadorea</taxon>
        <taxon>Rhabditida</taxon>
        <taxon>Tylenchina</taxon>
        <taxon>Panagrolaimomorpha</taxon>
        <taxon>Strongyloidoidea</taxon>
        <taxon>Steinernematidae</taxon>
        <taxon>Steinernema</taxon>
    </lineage>
</organism>
<accession>A0A1I7YIK4</accession>
<keyword evidence="7" id="KW-1185">Reference proteome</keyword>
<comment type="subcellular location">
    <subcellularLocation>
        <location evidence="1">Membrane</location>
    </subcellularLocation>
</comment>
<name>A0A1I7YIK4_9BILA</name>
<feature type="transmembrane region" description="Helical" evidence="5">
    <location>
        <begin position="225"/>
        <end position="248"/>
    </location>
</feature>
<dbReference type="PANTHER" id="PTHR22718">
    <property type="entry name" value="SERPENTINE RECEPTOR, CLASS X"/>
    <property type="match status" value="1"/>
</dbReference>
<reference evidence="8" key="1">
    <citation type="submission" date="2016-11" db="UniProtKB">
        <authorList>
            <consortium name="WormBaseParasite"/>
        </authorList>
    </citation>
    <scope>IDENTIFICATION</scope>
</reference>
<keyword evidence="4 5" id="KW-0472">Membrane</keyword>
<dbReference type="GO" id="GO:0016020">
    <property type="term" value="C:membrane"/>
    <property type="evidence" value="ECO:0007669"/>
    <property type="project" value="UniProtKB-SubCell"/>
</dbReference>
<dbReference type="Pfam" id="PF10328">
    <property type="entry name" value="7TM_GPCR_Srx"/>
    <property type="match status" value="1"/>
</dbReference>
<evidence type="ECO:0000256" key="5">
    <source>
        <dbReference type="SAM" id="Phobius"/>
    </source>
</evidence>
<sequence length="388" mass="43522">MVEPAMRFVGATVYLIISILTIVLNGLLIIVLGNLNNTKIKRSFYFIIWQITICGLLSQFVELTLVVPGTYAGYDIFKYKQIPRAIGFIDAISYNGLLYFSLTLAISRLAAIVFPRVNTMFFEGRTIFVTIFVVWSIDGIFITVTLLTGCWNTFDFEGFFLKHECQPDLSEFAIQLGRVWGANTANYFPALMMAIYLVLFLYVRFSFNIASGSVAYIKKRRRQEYLLLMQGFIISSYLELQNIAFMYFPHIADPIGFVTFLQNVIVLVGSAVNAAVIFCFNNEIRSSVLFSSSTMTGNASNPVLPGIRLAGAATYLIINVISLILSILLAVVLWKSGDLKFKRTFFIVIIQHLISDMMSEFVQLTLVVPATFAGYNVSSVLSFLDNVV</sequence>
<feature type="transmembrane region" description="Helical" evidence="5">
    <location>
        <begin position="97"/>
        <end position="115"/>
    </location>
</feature>
<evidence type="ECO:0000256" key="1">
    <source>
        <dbReference type="ARBA" id="ARBA00004370"/>
    </source>
</evidence>
<dbReference type="InterPro" id="IPR017452">
    <property type="entry name" value="GPCR_Rhodpsn_7TM"/>
</dbReference>
<evidence type="ECO:0000259" key="6">
    <source>
        <dbReference type="PROSITE" id="PS50262"/>
    </source>
</evidence>
<feature type="transmembrane region" description="Helical" evidence="5">
    <location>
        <begin position="44"/>
        <end position="61"/>
    </location>
</feature>
<evidence type="ECO:0000256" key="3">
    <source>
        <dbReference type="ARBA" id="ARBA00022989"/>
    </source>
</evidence>
<dbReference type="Proteomes" id="UP000095287">
    <property type="component" value="Unplaced"/>
</dbReference>
<keyword evidence="3 5" id="KW-1133">Transmembrane helix</keyword>
<dbReference type="InterPro" id="IPR019430">
    <property type="entry name" value="7TM_GPCR_serpentine_rcpt_Srx"/>
</dbReference>
<feature type="transmembrane region" description="Helical" evidence="5">
    <location>
        <begin position="260"/>
        <end position="280"/>
    </location>
</feature>
<feature type="transmembrane region" description="Helical" evidence="5">
    <location>
        <begin position="187"/>
        <end position="205"/>
    </location>
</feature>
<keyword evidence="2 5" id="KW-0812">Transmembrane</keyword>
<evidence type="ECO:0000256" key="4">
    <source>
        <dbReference type="ARBA" id="ARBA00023136"/>
    </source>
</evidence>
<dbReference type="Gene3D" id="1.20.1070.10">
    <property type="entry name" value="Rhodopsin 7-helix transmembrane proteins"/>
    <property type="match status" value="1"/>
</dbReference>
<evidence type="ECO:0000313" key="8">
    <source>
        <dbReference type="WBParaSite" id="L893_g16788.t1"/>
    </source>
</evidence>
<evidence type="ECO:0000313" key="7">
    <source>
        <dbReference type="Proteomes" id="UP000095287"/>
    </source>
</evidence>
<feature type="domain" description="G-protein coupled receptors family 1 profile" evidence="6">
    <location>
        <begin position="24"/>
        <end position="277"/>
    </location>
</feature>
<dbReference type="PANTHER" id="PTHR22718:SF25">
    <property type="entry name" value="G-PROTEIN COUPLED RECEPTORS FAMILY 1 PROFILE DOMAIN-CONTAINING PROTEIN"/>
    <property type="match status" value="1"/>
</dbReference>